<dbReference type="InterPro" id="IPR027450">
    <property type="entry name" value="AlkB-like"/>
</dbReference>
<keyword evidence="2 6" id="KW-0479">Metal-binding</keyword>
<evidence type="ECO:0000313" key="8">
    <source>
        <dbReference type="EMBL" id="RAL38092.1"/>
    </source>
</evidence>
<comment type="cofactor">
    <cofactor evidence="6">
        <name>Fe(2+)</name>
        <dbReference type="ChEBI" id="CHEBI:29033"/>
    </cofactor>
    <text evidence="6">Binds 1 Fe(2+) ion per subunit.</text>
</comment>
<feature type="domain" description="Fe2OG dioxygenase" evidence="7">
    <location>
        <begin position="290"/>
        <end position="400"/>
    </location>
</feature>
<keyword evidence="9" id="KW-1185">Reference proteome</keyword>
<comment type="similarity">
    <text evidence="1">Belongs to the alkB family.</text>
</comment>
<keyword evidence="4" id="KW-0560">Oxidoreductase</keyword>
<feature type="binding site" evidence="6">
    <location>
        <position position="368"/>
    </location>
    <ligand>
        <name>Fe cation</name>
        <dbReference type="ChEBI" id="CHEBI:24875"/>
        <note>catalytic</note>
    </ligand>
</feature>
<reference evidence="8 9" key="1">
    <citation type="submission" date="2018-06" db="EMBL/GenBank/DDBJ databases">
        <title>The Genome of Cuscuta australis (Dodder) Provides Insight into the Evolution of Plant Parasitism.</title>
        <authorList>
            <person name="Liu H."/>
        </authorList>
    </citation>
    <scope>NUCLEOTIDE SEQUENCE [LARGE SCALE GENOMIC DNA]</scope>
    <source>
        <strain evidence="9">cv. Yunnan</strain>
        <tissue evidence="8">Vines</tissue>
    </source>
</reference>
<dbReference type="GO" id="GO:0035516">
    <property type="term" value="F:broad specificity oxidative DNA demethylase activity"/>
    <property type="evidence" value="ECO:0007669"/>
    <property type="project" value="TreeGrafter"/>
</dbReference>
<dbReference type="AlphaFoldDB" id="A0A328CX90"/>
<evidence type="ECO:0000256" key="5">
    <source>
        <dbReference type="ARBA" id="ARBA00023004"/>
    </source>
</evidence>
<dbReference type="EMBL" id="NQVE01000215">
    <property type="protein sequence ID" value="RAL38092.1"/>
    <property type="molecule type" value="Genomic_DNA"/>
</dbReference>
<evidence type="ECO:0000313" key="9">
    <source>
        <dbReference type="Proteomes" id="UP000249390"/>
    </source>
</evidence>
<proteinExistence type="inferred from homology"/>
<comment type="caution">
    <text evidence="8">The sequence shown here is derived from an EMBL/GenBank/DDBJ whole genome shotgun (WGS) entry which is preliminary data.</text>
</comment>
<evidence type="ECO:0000256" key="6">
    <source>
        <dbReference type="PIRSR" id="PIRSR604574-2"/>
    </source>
</evidence>
<dbReference type="InterPro" id="IPR037151">
    <property type="entry name" value="AlkB-like_sf"/>
</dbReference>
<name>A0A328CX90_9ASTE</name>
<evidence type="ECO:0000256" key="4">
    <source>
        <dbReference type="ARBA" id="ARBA00023002"/>
    </source>
</evidence>
<gene>
    <name evidence="8" type="ORF">DM860_000786</name>
</gene>
<dbReference type="PROSITE" id="PS51471">
    <property type="entry name" value="FE2OG_OXY"/>
    <property type="match status" value="1"/>
</dbReference>
<sequence length="400" mass="44647">MRDFSTAILERKKSPNRLVVDEAISDDNSAEALHPNTMEKLRDTIMIKRGSPVGNPGGVADKVLNRLLTEMDKMNAKKTDCNGNECACKYAMGEDFEKLPVEERGFHHSVVSGYNTNMHKLSLKSSKKELADFQPRDSSFFKGLRVNENDHGKQMSHKENPFSLILPRYVSLVCETEMHHATENLESSYEWLHSGMILLKNYVSISEQVEIVKTCEALGGFYQPGYRNGGKLKLHMMCLGRAWDRQTGYNKIDGSRALPAIPDKLTSLVKRALQDSQAILESEDVLPSMCPDICIVNFYSTAGGLGLHQDRDESIESLRRGLPVVSISIGDAAEFLYGDKRDLKKAKKVVLRSGDVLIFGGKSRLVFHGVKSIIPSSAPLALVKECMLRPGRLNLTVRQF</sequence>
<dbReference type="InterPro" id="IPR004574">
    <property type="entry name" value="Alkb"/>
</dbReference>
<dbReference type="InterPro" id="IPR005123">
    <property type="entry name" value="Oxoglu/Fe-dep_dioxygenase_dom"/>
</dbReference>
<feature type="binding site" evidence="6">
    <location>
        <position position="308"/>
    </location>
    <ligand>
        <name>Fe cation</name>
        <dbReference type="ChEBI" id="CHEBI:24875"/>
        <note>catalytic</note>
    </ligand>
</feature>
<keyword evidence="3" id="KW-0223">Dioxygenase</keyword>
<feature type="binding site" evidence="6">
    <location>
        <position position="310"/>
    </location>
    <ligand>
        <name>Fe cation</name>
        <dbReference type="ChEBI" id="CHEBI:24875"/>
        <note>catalytic</note>
    </ligand>
</feature>
<dbReference type="Gene3D" id="2.60.120.590">
    <property type="entry name" value="Alpha-ketoglutarate-dependent dioxygenase AlkB-like"/>
    <property type="match status" value="1"/>
</dbReference>
<dbReference type="Pfam" id="PF13532">
    <property type="entry name" value="2OG-FeII_Oxy_2"/>
    <property type="match status" value="1"/>
</dbReference>
<keyword evidence="5 6" id="KW-0408">Iron</keyword>
<dbReference type="PANTHER" id="PTHR16557:SF10">
    <property type="entry name" value="2-OXOGLUTARATE-DEPENDENT DIOXYGENASE FAMILY PROTEIN"/>
    <property type="match status" value="1"/>
</dbReference>
<dbReference type="PANTHER" id="PTHR16557">
    <property type="entry name" value="ALKYLATED DNA REPAIR PROTEIN ALKB-RELATED"/>
    <property type="match status" value="1"/>
</dbReference>
<dbReference type="GO" id="GO:0008198">
    <property type="term" value="F:ferrous iron binding"/>
    <property type="evidence" value="ECO:0007669"/>
    <property type="project" value="TreeGrafter"/>
</dbReference>
<evidence type="ECO:0000259" key="7">
    <source>
        <dbReference type="PROSITE" id="PS51471"/>
    </source>
</evidence>
<evidence type="ECO:0000256" key="1">
    <source>
        <dbReference type="ARBA" id="ARBA00007879"/>
    </source>
</evidence>
<accession>A0A328CX90</accession>
<dbReference type="GO" id="GO:0035515">
    <property type="term" value="F:oxidative RNA demethylase activity"/>
    <property type="evidence" value="ECO:0007669"/>
    <property type="project" value="TreeGrafter"/>
</dbReference>
<dbReference type="GO" id="GO:0035513">
    <property type="term" value="P:oxidative RNA demethylation"/>
    <property type="evidence" value="ECO:0007669"/>
    <property type="project" value="TreeGrafter"/>
</dbReference>
<dbReference type="Proteomes" id="UP000249390">
    <property type="component" value="Unassembled WGS sequence"/>
</dbReference>
<organism evidence="8 9">
    <name type="scientific">Cuscuta australis</name>
    <dbReference type="NCBI Taxonomy" id="267555"/>
    <lineage>
        <taxon>Eukaryota</taxon>
        <taxon>Viridiplantae</taxon>
        <taxon>Streptophyta</taxon>
        <taxon>Embryophyta</taxon>
        <taxon>Tracheophyta</taxon>
        <taxon>Spermatophyta</taxon>
        <taxon>Magnoliopsida</taxon>
        <taxon>eudicotyledons</taxon>
        <taxon>Gunneridae</taxon>
        <taxon>Pentapetalae</taxon>
        <taxon>asterids</taxon>
        <taxon>lamiids</taxon>
        <taxon>Solanales</taxon>
        <taxon>Convolvulaceae</taxon>
        <taxon>Cuscuteae</taxon>
        <taxon>Cuscuta</taxon>
        <taxon>Cuscuta subgen. Grammica</taxon>
        <taxon>Cuscuta sect. Cleistogrammica</taxon>
    </lineage>
</organism>
<evidence type="ECO:0000256" key="3">
    <source>
        <dbReference type="ARBA" id="ARBA00022964"/>
    </source>
</evidence>
<dbReference type="GO" id="GO:0005737">
    <property type="term" value="C:cytoplasm"/>
    <property type="evidence" value="ECO:0007669"/>
    <property type="project" value="TreeGrafter"/>
</dbReference>
<dbReference type="SUPFAM" id="SSF51197">
    <property type="entry name" value="Clavaminate synthase-like"/>
    <property type="match status" value="1"/>
</dbReference>
<protein>
    <recommendedName>
        <fullName evidence="7">Fe2OG dioxygenase domain-containing protein</fullName>
    </recommendedName>
</protein>
<dbReference type="Gene3D" id="2.40.40.20">
    <property type="match status" value="1"/>
</dbReference>
<evidence type="ECO:0000256" key="2">
    <source>
        <dbReference type="ARBA" id="ARBA00022723"/>
    </source>
</evidence>